<reference evidence="3 4" key="1">
    <citation type="submission" date="2022-10" db="EMBL/GenBank/DDBJ databases">
        <title>Luteolibacter arcticus strain CCTCC AB 2014275, whole genome shotgun sequencing project.</title>
        <authorList>
            <person name="Zhao G."/>
            <person name="Shen L."/>
        </authorList>
    </citation>
    <scope>NUCLEOTIDE SEQUENCE [LARGE SCALE GENOMIC DNA]</scope>
    <source>
        <strain evidence="3 4">CCTCC AB 2014275</strain>
    </source>
</reference>
<dbReference type="InterPro" id="IPR021994">
    <property type="entry name" value="DUF3592"/>
</dbReference>
<proteinExistence type="predicted"/>
<evidence type="ECO:0000259" key="2">
    <source>
        <dbReference type="Pfam" id="PF12158"/>
    </source>
</evidence>
<comment type="caution">
    <text evidence="3">The sequence shown here is derived from an EMBL/GenBank/DDBJ whole genome shotgun (WGS) entry which is preliminary data.</text>
</comment>
<dbReference type="EMBL" id="JAPDDT010000004">
    <property type="protein sequence ID" value="MCW1923174.1"/>
    <property type="molecule type" value="Genomic_DNA"/>
</dbReference>
<keyword evidence="1" id="KW-0812">Transmembrane</keyword>
<feature type="transmembrane region" description="Helical" evidence="1">
    <location>
        <begin position="137"/>
        <end position="159"/>
    </location>
</feature>
<organism evidence="3 4">
    <name type="scientific">Luteolibacter arcticus</name>
    <dbReference type="NCBI Taxonomy" id="1581411"/>
    <lineage>
        <taxon>Bacteria</taxon>
        <taxon>Pseudomonadati</taxon>
        <taxon>Verrucomicrobiota</taxon>
        <taxon>Verrucomicrobiia</taxon>
        <taxon>Verrucomicrobiales</taxon>
        <taxon>Verrucomicrobiaceae</taxon>
        <taxon>Luteolibacter</taxon>
    </lineage>
</organism>
<name>A0ABT3GI51_9BACT</name>
<dbReference type="Proteomes" id="UP001320876">
    <property type="component" value="Unassembled WGS sequence"/>
</dbReference>
<keyword evidence="1" id="KW-0472">Membrane</keyword>
<feature type="domain" description="DUF3592" evidence="2">
    <location>
        <begin position="57"/>
        <end position="132"/>
    </location>
</feature>
<feature type="transmembrane region" description="Helical" evidence="1">
    <location>
        <begin position="20"/>
        <end position="41"/>
    </location>
</feature>
<gene>
    <name evidence="3" type="ORF">OKA05_11475</name>
</gene>
<evidence type="ECO:0000256" key="1">
    <source>
        <dbReference type="SAM" id="Phobius"/>
    </source>
</evidence>
<keyword evidence="1" id="KW-1133">Transmembrane helix</keyword>
<evidence type="ECO:0000313" key="3">
    <source>
        <dbReference type="EMBL" id="MCW1923174.1"/>
    </source>
</evidence>
<dbReference type="RefSeq" id="WP_264487280.1">
    <property type="nucleotide sequence ID" value="NZ_JAPDDT010000004.1"/>
</dbReference>
<protein>
    <submittedName>
        <fullName evidence="3">DUF3592 domain-containing protein</fullName>
    </submittedName>
</protein>
<keyword evidence="4" id="KW-1185">Reference proteome</keyword>
<dbReference type="Pfam" id="PF12158">
    <property type="entry name" value="DUF3592"/>
    <property type="match status" value="1"/>
</dbReference>
<accession>A0ABT3GI51</accession>
<evidence type="ECO:0000313" key="4">
    <source>
        <dbReference type="Proteomes" id="UP001320876"/>
    </source>
</evidence>
<sequence>MARALKRKTVITIPRNERFITIALGGLFLTIGAVVPGGLMVKSIRGYLRTSDEVSVEARILKLERSRGRRASTIAEYSYRYHGEGYRSTNVALFRDSSDLYQNLKTAHESGTTVRAWIDPDHPSYAVIDREWKWSKIPLAMILFGGFAGVGCHLIYCGWRGHR</sequence>